<dbReference type="CDD" id="cd17330">
    <property type="entry name" value="MFS_SLC46_TetA_like"/>
    <property type="match status" value="1"/>
</dbReference>
<protein>
    <submittedName>
        <fullName evidence="9">MFS transporter-like protein 146</fullName>
    </submittedName>
</protein>
<evidence type="ECO:0000256" key="6">
    <source>
        <dbReference type="SAM" id="MobiDB-lite"/>
    </source>
</evidence>
<dbReference type="AlphaFoldDB" id="A0A4U7ASY6"/>
<proteinExistence type="predicted"/>
<dbReference type="GO" id="GO:0016020">
    <property type="term" value="C:membrane"/>
    <property type="evidence" value="ECO:0007669"/>
    <property type="project" value="UniProtKB-SubCell"/>
</dbReference>
<comment type="caution">
    <text evidence="9">The sequence shown here is derived from an EMBL/GenBank/DDBJ whole genome shotgun (WGS) entry which is preliminary data.</text>
</comment>
<dbReference type="InterPro" id="IPR011701">
    <property type="entry name" value="MFS"/>
</dbReference>
<dbReference type="GO" id="GO:0022857">
    <property type="term" value="F:transmembrane transporter activity"/>
    <property type="evidence" value="ECO:0007669"/>
    <property type="project" value="InterPro"/>
</dbReference>
<evidence type="ECO:0000256" key="4">
    <source>
        <dbReference type="ARBA" id="ARBA00022989"/>
    </source>
</evidence>
<dbReference type="SUPFAM" id="SSF103473">
    <property type="entry name" value="MFS general substrate transporter"/>
    <property type="match status" value="1"/>
</dbReference>
<dbReference type="Pfam" id="PF07690">
    <property type="entry name" value="MFS_1"/>
    <property type="match status" value="1"/>
</dbReference>
<feature type="transmembrane region" description="Helical" evidence="7">
    <location>
        <begin position="433"/>
        <end position="457"/>
    </location>
</feature>
<evidence type="ECO:0000313" key="9">
    <source>
        <dbReference type="EMBL" id="TKX19740.1"/>
    </source>
</evidence>
<evidence type="ECO:0000256" key="5">
    <source>
        <dbReference type="ARBA" id="ARBA00023136"/>
    </source>
</evidence>
<feature type="transmembrane region" description="Helical" evidence="7">
    <location>
        <begin position="399"/>
        <end position="421"/>
    </location>
</feature>
<dbReference type="InterPro" id="IPR001958">
    <property type="entry name" value="Tet-R_TetA/multi-R_MdtG-like"/>
</dbReference>
<feature type="transmembrane region" description="Helical" evidence="7">
    <location>
        <begin position="74"/>
        <end position="92"/>
    </location>
</feature>
<evidence type="ECO:0000256" key="1">
    <source>
        <dbReference type="ARBA" id="ARBA00004141"/>
    </source>
</evidence>
<evidence type="ECO:0000256" key="7">
    <source>
        <dbReference type="SAM" id="Phobius"/>
    </source>
</evidence>
<feature type="transmembrane region" description="Helical" evidence="7">
    <location>
        <begin position="243"/>
        <end position="267"/>
    </location>
</feature>
<dbReference type="PANTHER" id="PTHR23504:SF3">
    <property type="entry name" value="MAJOR FACILITATOR SUPERFAMILY (MFS) PROFILE DOMAIN-CONTAINING PROTEIN"/>
    <property type="match status" value="1"/>
</dbReference>
<gene>
    <name evidence="9" type="ORF">C1H76_7938</name>
</gene>
<dbReference type="Proteomes" id="UP000308133">
    <property type="component" value="Unassembled WGS sequence"/>
</dbReference>
<feature type="transmembrane region" description="Helical" evidence="7">
    <location>
        <begin position="469"/>
        <end position="490"/>
    </location>
</feature>
<feature type="domain" description="Major facilitator superfamily (MFS) profile" evidence="8">
    <location>
        <begin position="73"/>
        <end position="491"/>
    </location>
</feature>
<dbReference type="PRINTS" id="PR01035">
    <property type="entry name" value="TCRTETA"/>
</dbReference>
<dbReference type="InterPro" id="IPR020846">
    <property type="entry name" value="MFS_dom"/>
</dbReference>
<feature type="transmembrane region" description="Helical" evidence="7">
    <location>
        <begin position="298"/>
        <end position="321"/>
    </location>
</feature>
<accession>A0A4U7ASY6</accession>
<feature type="region of interest" description="Disordered" evidence="6">
    <location>
        <begin position="1"/>
        <end position="67"/>
    </location>
</feature>
<evidence type="ECO:0000313" key="10">
    <source>
        <dbReference type="Proteomes" id="UP000308133"/>
    </source>
</evidence>
<evidence type="ECO:0000259" key="8">
    <source>
        <dbReference type="PROSITE" id="PS50850"/>
    </source>
</evidence>
<feature type="transmembrane region" description="Helical" evidence="7">
    <location>
        <begin position="112"/>
        <end position="132"/>
    </location>
</feature>
<dbReference type="PROSITE" id="PS50850">
    <property type="entry name" value="MFS"/>
    <property type="match status" value="1"/>
</dbReference>
<keyword evidence="2" id="KW-0813">Transport</keyword>
<comment type="subcellular location">
    <subcellularLocation>
        <location evidence="1">Membrane</location>
        <topology evidence="1">Multi-pass membrane protein</topology>
    </subcellularLocation>
</comment>
<feature type="transmembrane region" description="Helical" evidence="7">
    <location>
        <begin position="169"/>
        <end position="189"/>
    </location>
</feature>
<dbReference type="PANTHER" id="PTHR23504">
    <property type="entry name" value="MAJOR FACILITATOR SUPERFAMILY DOMAIN-CONTAINING PROTEIN 10"/>
    <property type="match status" value="1"/>
</dbReference>
<feature type="transmembrane region" description="Helical" evidence="7">
    <location>
        <begin position="333"/>
        <end position="354"/>
    </location>
</feature>
<feature type="transmembrane region" description="Helical" evidence="7">
    <location>
        <begin position="144"/>
        <end position="163"/>
    </location>
</feature>
<keyword evidence="5 7" id="KW-0472">Membrane</keyword>
<name>A0A4U7ASY6_9PEZI</name>
<keyword evidence="3 7" id="KW-0812">Transmembrane</keyword>
<dbReference type="EMBL" id="PTQR01000106">
    <property type="protein sequence ID" value="TKX19740.1"/>
    <property type="molecule type" value="Genomic_DNA"/>
</dbReference>
<evidence type="ECO:0000256" key="2">
    <source>
        <dbReference type="ARBA" id="ARBA00022448"/>
    </source>
</evidence>
<organism evidence="9 10">
    <name type="scientific">Elsinoe australis</name>
    <dbReference type="NCBI Taxonomy" id="40998"/>
    <lineage>
        <taxon>Eukaryota</taxon>
        <taxon>Fungi</taxon>
        <taxon>Dikarya</taxon>
        <taxon>Ascomycota</taxon>
        <taxon>Pezizomycotina</taxon>
        <taxon>Dothideomycetes</taxon>
        <taxon>Dothideomycetidae</taxon>
        <taxon>Myriangiales</taxon>
        <taxon>Elsinoaceae</taxon>
        <taxon>Elsinoe</taxon>
    </lineage>
</organism>
<dbReference type="Gene3D" id="1.20.1250.20">
    <property type="entry name" value="MFS general substrate transporter like domains"/>
    <property type="match status" value="1"/>
</dbReference>
<dbReference type="InterPro" id="IPR036259">
    <property type="entry name" value="MFS_trans_sf"/>
</dbReference>
<keyword evidence="4 7" id="KW-1133">Transmembrane helix</keyword>
<evidence type="ECO:0000256" key="3">
    <source>
        <dbReference type="ARBA" id="ARBA00022692"/>
    </source>
</evidence>
<reference evidence="9 10" key="1">
    <citation type="submission" date="2018-02" db="EMBL/GenBank/DDBJ databases">
        <title>Draft genome sequences of Elsinoe sp., causing black scab on jojoba.</title>
        <authorList>
            <person name="Stodart B."/>
            <person name="Jeffress S."/>
            <person name="Ash G."/>
            <person name="Arun Chinnappa K."/>
        </authorList>
    </citation>
    <scope>NUCLEOTIDE SEQUENCE [LARGE SCALE GENOMIC DNA]</scope>
    <source>
        <strain evidence="9 10">Hillstone_2</strain>
    </source>
</reference>
<feature type="transmembrane region" description="Helical" evidence="7">
    <location>
        <begin position="201"/>
        <end position="223"/>
    </location>
</feature>
<sequence>MSPQSPKHNAANGHAHISEIADETTPLIATDNAGPTTQSNAEVVLAKEPHVNETPANQQGDDDDEDMPLPMGQVIVLCYARMVEPIAFFSIFPFVQNMVYYTGSVPEADVGFYTGLIESLFSLTQMCLMIFWGRLSDRYGRRPVLILSIVGIAIGMTAFGFSTNVWQMILFRCFAGVFSGSLVTVRAMFGEISTKKTQAKAFSYFAVAGNIGIFIGPFIGGGLAEPVTQYPSVFGGNELFTKYPYALATIVSGAFSVSAAILCIVFLKETLGMRGGGAAVKPMTTMELLKSPGVGWTLFIYSWNTMVALGFTAVAPVFWFTRPELGGYGLSPIQISMFLALSGGSQALWTLFVFPPFQRRVATGGVLRTCYAYNWAIYLLMPCSSILRRNGKETEFWVLSLFTAVAGSSMSMTFTGIQLALNDVAPSFQTLGTLNAIALTLVSGIRAVAPAGFASLFAFGVGHKILGGYFIWVIIVLLGASLSFFVQWLPEKAYGKPVKKQENTVEEVQ</sequence>